<keyword evidence="1" id="KW-0812">Transmembrane</keyword>
<reference evidence="2" key="1">
    <citation type="submission" date="2021-05" db="EMBL/GenBank/DDBJ databases">
        <authorList>
            <person name="Kaiqin L."/>
            <person name="Jian G."/>
        </authorList>
    </citation>
    <scope>NUCLEOTIDE SEQUENCE</scope>
    <source>
        <strain evidence="2">HDS5</strain>
    </source>
</reference>
<keyword evidence="3" id="KW-1185">Reference proteome</keyword>
<dbReference type="EMBL" id="CP074402">
    <property type="protein sequence ID" value="QVJ00535.1"/>
    <property type="molecule type" value="Genomic_DNA"/>
</dbReference>
<organism evidence="2 3">
    <name type="scientific">Nocardiopsis eucommiae</name>
    <dbReference type="NCBI Taxonomy" id="2831970"/>
    <lineage>
        <taxon>Bacteria</taxon>
        <taxon>Bacillati</taxon>
        <taxon>Actinomycetota</taxon>
        <taxon>Actinomycetes</taxon>
        <taxon>Streptosporangiales</taxon>
        <taxon>Nocardiopsidaceae</taxon>
        <taxon>Nocardiopsis</taxon>
    </lineage>
</organism>
<dbReference type="KEGG" id="nec:KGD82_17805"/>
<evidence type="ECO:0000256" key="1">
    <source>
        <dbReference type="SAM" id="Phobius"/>
    </source>
</evidence>
<evidence type="ECO:0000313" key="2">
    <source>
        <dbReference type="EMBL" id="QVJ00535.1"/>
    </source>
</evidence>
<accession>A0A975L7F6</accession>
<proteinExistence type="predicted"/>
<keyword evidence="1" id="KW-0472">Membrane</keyword>
<gene>
    <name evidence="2" type="ORF">KGD82_17805</name>
</gene>
<feature type="transmembrane region" description="Helical" evidence="1">
    <location>
        <begin position="224"/>
        <end position="246"/>
    </location>
</feature>
<feature type="transmembrane region" description="Helical" evidence="1">
    <location>
        <begin position="320"/>
        <end position="339"/>
    </location>
</feature>
<protein>
    <submittedName>
        <fullName evidence="2">Uncharacterized protein</fullName>
    </submittedName>
</protein>
<feature type="transmembrane region" description="Helical" evidence="1">
    <location>
        <begin position="285"/>
        <end position="308"/>
    </location>
</feature>
<name>A0A975L7F6_9ACTN</name>
<dbReference type="Proteomes" id="UP000682416">
    <property type="component" value="Chromosome"/>
</dbReference>
<dbReference type="AlphaFoldDB" id="A0A975L7F6"/>
<feature type="transmembrane region" description="Helical" evidence="1">
    <location>
        <begin position="252"/>
        <end position="273"/>
    </location>
</feature>
<evidence type="ECO:0000313" key="3">
    <source>
        <dbReference type="Proteomes" id="UP000682416"/>
    </source>
</evidence>
<sequence>MKQAPAPPRRPRIAVVGSVDASREYEPPLSATDQVRAACHDLGRELALAGYDLVVFADDEHYVETLVARGYAAASAPDSRIIAHPPRHQDYAPVLPEGSRVRVTTIRDTGAEWEVPYYRTLFEVDGIVLAGGGRSTRVTGVVALAHGVPVVPLAVFGGAARQVWVYLDGAGEHVDREDVRALGESWSTGSARRMAEVLRRQMERRAERRRREERNRRWGRWRESAGLVSAILLLLAALASIVLAGGPGPADPASLSLLLAGPMCAAVSGALIRDSFGRTPSALRASARGLGAGAVSVLLYVAAQLLTVPELLVELDARRLLFFVVPVGFTAGFTFDLVLERLRSPGGPQVAPPPSLGTRN</sequence>
<keyword evidence="1" id="KW-1133">Transmembrane helix</keyword>